<feature type="region of interest" description="Disordered" evidence="1">
    <location>
        <begin position="1"/>
        <end position="26"/>
    </location>
</feature>
<evidence type="ECO:0000313" key="4">
    <source>
        <dbReference type="Proteomes" id="UP000593591"/>
    </source>
</evidence>
<evidence type="ECO:0000313" key="3">
    <source>
        <dbReference type="EMBL" id="QOS39270.1"/>
    </source>
</evidence>
<feature type="transmembrane region" description="Helical" evidence="2">
    <location>
        <begin position="146"/>
        <end position="169"/>
    </location>
</feature>
<reference evidence="3 4" key="1">
    <citation type="submission" date="2018-08" db="EMBL/GenBank/DDBJ databases">
        <title>The first complete genome of Treponema rectale (CHPAT), a commensal spirochete of the bovine rectum.</title>
        <authorList>
            <person name="Staton G.J."/>
            <person name="Clegg S.R."/>
            <person name="Carter S.D."/>
            <person name="Radford A.D."/>
            <person name="Darby A."/>
            <person name="Hall N."/>
            <person name="Birtles R.J."/>
            <person name="Evans N.J."/>
        </authorList>
    </citation>
    <scope>NUCLEOTIDE SEQUENCE [LARGE SCALE GENOMIC DNA]</scope>
    <source>
        <strain evidence="3 4">CHPA</strain>
    </source>
</reference>
<gene>
    <name evidence="3" type="ORF">DYE49_01910</name>
</gene>
<dbReference type="AlphaFoldDB" id="A0A7M1XJC9"/>
<evidence type="ECO:0000256" key="1">
    <source>
        <dbReference type="SAM" id="MobiDB-lite"/>
    </source>
</evidence>
<keyword evidence="2" id="KW-1133">Transmembrane helix</keyword>
<protein>
    <submittedName>
        <fullName evidence="3">Uncharacterized protein</fullName>
    </submittedName>
</protein>
<accession>A0A7M1XJC9</accession>
<keyword evidence="2" id="KW-0472">Membrane</keyword>
<dbReference type="Proteomes" id="UP000593591">
    <property type="component" value="Chromosome"/>
</dbReference>
<feature type="transmembrane region" description="Helical" evidence="2">
    <location>
        <begin position="115"/>
        <end position="134"/>
    </location>
</feature>
<dbReference type="EMBL" id="CP031517">
    <property type="protein sequence ID" value="QOS39270.1"/>
    <property type="molecule type" value="Genomic_DNA"/>
</dbReference>
<evidence type="ECO:0000256" key="2">
    <source>
        <dbReference type="SAM" id="Phobius"/>
    </source>
</evidence>
<dbReference type="KEGG" id="trc:DYE49_01910"/>
<proteinExistence type="predicted"/>
<name>A0A7M1XJC9_9SPIR</name>
<keyword evidence="2" id="KW-0812">Transmembrane</keyword>
<organism evidence="3 4">
    <name type="scientific">Treponema rectale</name>
    <dbReference type="NCBI Taxonomy" id="744512"/>
    <lineage>
        <taxon>Bacteria</taxon>
        <taxon>Pseudomonadati</taxon>
        <taxon>Spirochaetota</taxon>
        <taxon>Spirochaetia</taxon>
        <taxon>Spirochaetales</taxon>
        <taxon>Treponemataceae</taxon>
        <taxon>Treponema</taxon>
    </lineage>
</organism>
<sequence>MEENKELNEELNTPATDEGVENNNVDPTMPAAVAAEMVQEEEKPADEEITAVTADLSEEPKKADDVTGIYNGSAQHLDNTYFNPIRYIHDGTISIDDDMEKNRATFNAKLSKSKVIDIVSIIMMVLAFAGVIIVTSINRENAEMAWLTWVILSIALAIIVFSFVLTTIYNKKNAKFTQDYLNDYEDMLNGYVISDLNINNPTLCVQAKVDDQDIIQAHYFRTINRIESRAVVEGQRNGYHFSLAEVAVVIPTISIAAANKKPEDLVNLDGSRYIPENIPNTSTGTEEIASQDMTMVDLDLADEKQAKKRERDLKAANANKQTETATGLFGKIYSYGFAVSSEEAFILAFMGNQDNTVLPDYLTGFKAVKVPSLRNNIVVYAVNPVSVSKFFDEEGCSLINDIAPNTVVQSAFISINSYGSKVGMTLSDDIMQLPIKQLAHLGSFDLYKDCTDKAFAFIDYVASKAGK</sequence>